<sequence>MALKMLKEKVSDTVVLIHARLTQVKTDKGSVTEYAGLIIVGLVVVGVVLFGYRNIITTDVLPALKTNILNLFTKVPTA</sequence>
<dbReference type="Proteomes" id="UP000036873">
    <property type="component" value="Unassembled WGS sequence"/>
</dbReference>
<name>A0A0L6U1M6_9FIRM</name>
<keyword evidence="1" id="KW-1133">Transmembrane helix</keyword>
<evidence type="ECO:0000256" key="1">
    <source>
        <dbReference type="SAM" id="Phobius"/>
    </source>
</evidence>
<proteinExistence type="predicted"/>
<evidence type="ECO:0000313" key="3">
    <source>
        <dbReference type="Proteomes" id="UP000036873"/>
    </source>
</evidence>
<dbReference type="AlphaFoldDB" id="A0A0L6U1M6"/>
<feature type="transmembrane region" description="Helical" evidence="1">
    <location>
        <begin position="34"/>
        <end position="52"/>
    </location>
</feature>
<organism evidence="2 3">
    <name type="scientific">Acetobacterium bakii</name>
    <dbReference type="NCBI Taxonomy" id="52689"/>
    <lineage>
        <taxon>Bacteria</taxon>
        <taxon>Bacillati</taxon>
        <taxon>Bacillota</taxon>
        <taxon>Clostridia</taxon>
        <taxon>Eubacteriales</taxon>
        <taxon>Eubacteriaceae</taxon>
        <taxon>Acetobacterium</taxon>
    </lineage>
</organism>
<accession>A0A0L6U1M6</accession>
<keyword evidence="1" id="KW-0472">Membrane</keyword>
<dbReference type="STRING" id="52689.AKG39_06445"/>
<dbReference type="RefSeq" id="WP_050739559.1">
    <property type="nucleotide sequence ID" value="NZ_LGYO01000013.1"/>
</dbReference>
<keyword evidence="3" id="KW-1185">Reference proteome</keyword>
<gene>
    <name evidence="2" type="ORF">AKG39_06445</name>
</gene>
<reference evidence="3" key="1">
    <citation type="submission" date="2015-07" db="EMBL/GenBank/DDBJ databases">
        <title>Draft genome sequence of Acetobacterium bakii DSM 8293, a potential psychrophilic chemical producer through syngas fermentation.</title>
        <authorList>
            <person name="Song Y."/>
            <person name="Hwang S."/>
            <person name="Cho B.-K."/>
        </authorList>
    </citation>
    <scope>NUCLEOTIDE SEQUENCE [LARGE SCALE GENOMIC DNA]</scope>
    <source>
        <strain evidence="3">DSM 8239</strain>
    </source>
</reference>
<keyword evidence="1" id="KW-0812">Transmembrane</keyword>
<dbReference type="EMBL" id="LGYO01000013">
    <property type="protein sequence ID" value="KNZ42406.1"/>
    <property type="molecule type" value="Genomic_DNA"/>
</dbReference>
<comment type="caution">
    <text evidence="2">The sequence shown here is derived from an EMBL/GenBank/DDBJ whole genome shotgun (WGS) entry which is preliminary data.</text>
</comment>
<protein>
    <submittedName>
        <fullName evidence="2">Uncharacterized protein</fullName>
    </submittedName>
</protein>
<evidence type="ECO:0000313" key="2">
    <source>
        <dbReference type="EMBL" id="KNZ42406.1"/>
    </source>
</evidence>